<name>A0A3P3W7V2_9FLAO</name>
<dbReference type="RefSeq" id="WP_125018947.1">
    <property type="nucleotide sequence ID" value="NZ_RQVQ01000016.1"/>
</dbReference>
<accession>A0A3P3W7V2</accession>
<comment type="caution">
    <text evidence="2">The sequence shown here is derived from an EMBL/GenBank/DDBJ whole genome shotgun (WGS) entry which is preliminary data.</text>
</comment>
<evidence type="ECO:0000313" key="3">
    <source>
        <dbReference type="Proteomes" id="UP000275719"/>
    </source>
</evidence>
<dbReference type="Pfam" id="PF19671">
    <property type="entry name" value="DUF6174"/>
    <property type="match status" value="1"/>
</dbReference>
<reference evidence="2 3" key="1">
    <citation type="submission" date="2018-11" db="EMBL/GenBank/DDBJ databases">
        <title>Flavobacterium sp. nov., YIM 102701-2 draft genome.</title>
        <authorList>
            <person name="Li G."/>
            <person name="Jiang Y."/>
        </authorList>
    </citation>
    <scope>NUCLEOTIDE SEQUENCE [LARGE SCALE GENOMIC DNA]</scope>
    <source>
        <strain evidence="2 3">YIM 102701-2</strain>
    </source>
</reference>
<protein>
    <recommendedName>
        <fullName evidence="4">Lipoprotein</fullName>
    </recommendedName>
</protein>
<keyword evidence="1" id="KW-0732">Signal</keyword>
<dbReference type="OrthoDB" id="975025at2"/>
<dbReference type="InterPro" id="IPR046172">
    <property type="entry name" value="DUF6174"/>
</dbReference>
<dbReference type="Proteomes" id="UP000275719">
    <property type="component" value="Unassembled WGS sequence"/>
</dbReference>
<feature type="chain" id="PRO_5018233582" description="Lipoprotein" evidence="1">
    <location>
        <begin position="23"/>
        <end position="162"/>
    </location>
</feature>
<organism evidence="2 3">
    <name type="scientific">Paenimyroides tangerinum</name>
    <dbReference type="NCBI Taxonomy" id="2488728"/>
    <lineage>
        <taxon>Bacteria</taxon>
        <taxon>Pseudomonadati</taxon>
        <taxon>Bacteroidota</taxon>
        <taxon>Flavobacteriia</taxon>
        <taxon>Flavobacteriales</taxon>
        <taxon>Flavobacteriaceae</taxon>
        <taxon>Paenimyroides</taxon>
    </lineage>
</organism>
<feature type="signal peptide" evidence="1">
    <location>
        <begin position="1"/>
        <end position="22"/>
    </location>
</feature>
<evidence type="ECO:0000313" key="2">
    <source>
        <dbReference type="EMBL" id="RRJ90538.1"/>
    </source>
</evidence>
<proteinExistence type="predicted"/>
<evidence type="ECO:0000256" key="1">
    <source>
        <dbReference type="SAM" id="SignalP"/>
    </source>
</evidence>
<sequence>MKNVLQKIIFCLALSFTFGCSSDDNTTKKNELIFEFDKDKFEMNRKAWLSNDFQNYNYFEYHMSSSTGPLEYQIEVRDGIAKNITEPNVKAKSISQIYEDIQSTVNFYTSPDYKPSGKEHYSLFVLYDAEFHYPTYYSLTLYDAPPGGGGFSKEFSEFELIE</sequence>
<dbReference type="EMBL" id="RQVQ01000016">
    <property type="protein sequence ID" value="RRJ90538.1"/>
    <property type="molecule type" value="Genomic_DNA"/>
</dbReference>
<dbReference type="AlphaFoldDB" id="A0A3P3W7V2"/>
<gene>
    <name evidence="2" type="ORF">EG240_08375</name>
</gene>
<keyword evidence="3" id="KW-1185">Reference proteome</keyword>
<evidence type="ECO:0008006" key="4">
    <source>
        <dbReference type="Google" id="ProtNLM"/>
    </source>
</evidence>
<dbReference type="PROSITE" id="PS51257">
    <property type="entry name" value="PROKAR_LIPOPROTEIN"/>
    <property type="match status" value="1"/>
</dbReference>